<dbReference type="PANTHER" id="PTHR43359:SF1">
    <property type="entry name" value="FORMATE HYDROGENLYASE SUBUNIT 4-RELATED"/>
    <property type="match status" value="1"/>
</dbReference>
<feature type="transmembrane region" description="Helical" evidence="5">
    <location>
        <begin position="6"/>
        <end position="25"/>
    </location>
</feature>
<evidence type="ECO:0000256" key="2">
    <source>
        <dbReference type="ARBA" id="ARBA00022692"/>
    </source>
</evidence>
<proteinExistence type="predicted"/>
<evidence type="ECO:0008006" key="7">
    <source>
        <dbReference type="Google" id="ProtNLM"/>
    </source>
</evidence>
<evidence type="ECO:0000256" key="3">
    <source>
        <dbReference type="ARBA" id="ARBA00022989"/>
    </source>
</evidence>
<feature type="transmembrane region" description="Helical" evidence="5">
    <location>
        <begin position="142"/>
        <end position="161"/>
    </location>
</feature>
<evidence type="ECO:0000313" key="6">
    <source>
        <dbReference type="EMBL" id="GAH25547.1"/>
    </source>
</evidence>
<comment type="caution">
    <text evidence="6">The sequence shown here is derived from an EMBL/GenBank/DDBJ whole genome shotgun (WGS) entry which is preliminary data.</text>
</comment>
<dbReference type="InterPro" id="IPR018086">
    <property type="entry name" value="NADH_UbQ_OxRdtase_su1_CS"/>
</dbReference>
<gene>
    <name evidence="6" type="ORF">S03H2_00185</name>
</gene>
<dbReference type="PROSITE" id="PS00668">
    <property type="entry name" value="COMPLEX1_ND1_2"/>
    <property type="match status" value="1"/>
</dbReference>
<feature type="transmembrane region" description="Helical" evidence="5">
    <location>
        <begin position="173"/>
        <end position="191"/>
    </location>
</feature>
<dbReference type="AlphaFoldDB" id="X1DZ46"/>
<evidence type="ECO:0000256" key="5">
    <source>
        <dbReference type="SAM" id="Phobius"/>
    </source>
</evidence>
<feature type="transmembrane region" description="Helical" evidence="5">
    <location>
        <begin position="100"/>
        <end position="121"/>
    </location>
</feature>
<dbReference type="GO" id="GO:0005886">
    <property type="term" value="C:plasma membrane"/>
    <property type="evidence" value="ECO:0007669"/>
    <property type="project" value="TreeGrafter"/>
</dbReference>
<accession>X1DZ46</accession>
<name>X1DZ46_9ZZZZ</name>
<dbReference type="InterPro" id="IPR001694">
    <property type="entry name" value="NADH_UbQ_OxRdtase_su1/FPO"/>
</dbReference>
<comment type="subcellular location">
    <subcellularLocation>
        <location evidence="1">Membrane</location>
        <topology evidence="1">Multi-pass membrane protein</topology>
    </subcellularLocation>
</comment>
<feature type="transmembrane region" description="Helical" evidence="5">
    <location>
        <begin position="231"/>
        <end position="248"/>
    </location>
</feature>
<organism evidence="6">
    <name type="scientific">marine sediment metagenome</name>
    <dbReference type="NCBI Taxonomy" id="412755"/>
    <lineage>
        <taxon>unclassified sequences</taxon>
        <taxon>metagenomes</taxon>
        <taxon>ecological metagenomes</taxon>
    </lineage>
</organism>
<sequence length="307" mass="33628">MIYIFYFLFFGFLLTAIIGLLASWIDRKVTAKVQYRVGPPLLQPLIDIVKLLGKETLIPAGSSKITFLMAPVIGLASVILVSTLLWINNIYPAKSFLGDLIVVLYLLVIPSISIIIGGFASRNPLASLGASREMKLILSYELPFILSILVTVIKSGFTFRLGEILTFQAQNGAFVGSWSGTLALIVAIICMQAKLALVPFDIPEAETEIVGGPLIEYSGSGLAIYRLMKNMLMFTVPFFLIIVFIGGLRFDGIHLLYGGLKYIGLVALMTVIRNTNPRVRIDQAVKFFWGPVTIIAIIAIILALLGR</sequence>
<dbReference type="Pfam" id="PF00146">
    <property type="entry name" value="NADHdh"/>
    <property type="match status" value="1"/>
</dbReference>
<feature type="transmembrane region" description="Helical" evidence="5">
    <location>
        <begin position="284"/>
        <end position="305"/>
    </location>
</feature>
<dbReference type="EMBL" id="BARU01000018">
    <property type="protein sequence ID" value="GAH25547.1"/>
    <property type="molecule type" value="Genomic_DNA"/>
</dbReference>
<reference evidence="6" key="1">
    <citation type="journal article" date="2014" name="Front. Microbiol.">
        <title>High frequency of phylogenetically diverse reductive dehalogenase-homologous genes in deep subseafloor sedimentary metagenomes.</title>
        <authorList>
            <person name="Kawai M."/>
            <person name="Futagami T."/>
            <person name="Toyoda A."/>
            <person name="Takaki Y."/>
            <person name="Nishi S."/>
            <person name="Hori S."/>
            <person name="Arai W."/>
            <person name="Tsubouchi T."/>
            <person name="Morono Y."/>
            <person name="Uchiyama I."/>
            <person name="Ito T."/>
            <person name="Fujiyama A."/>
            <person name="Inagaki F."/>
            <person name="Takami H."/>
        </authorList>
    </citation>
    <scope>NUCLEOTIDE SEQUENCE</scope>
    <source>
        <strain evidence="6">Expedition CK06-06</strain>
    </source>
</reference>
<keyword evidence="2 5" id="KW-0812">Transmembrane</keyword>
<protein>
    <recommendedName>
        <fullName evidence="7">NADH-quinone oxidoreductase subunit H</fullName>
    </recommendedName>
</protein>
<feature type="transmembrane region" description="Helical" evidence="5">
    <location>
        <begin position="254"/>
        <end position="272"/>
    </location>
</feature>
<keyword evidence="3 5" id="KW-1133">Transmembrane helix</keyword>
<dbReference type="PANTHER" id="PTHR43359">
    <property type="entry name" value="FORMATE HYDROGENLYASE SUBUNIT 4"/>
    <property type="match status" value="1"/>
</dbReference>
<evidence type="ECO:0000256" key="1">
    <source>
        <dbReference type="ARBA" id="ARBA00004141"/>
    </source>
</evidence>
<feature type="transmembrane region" description="Helical" evidence="5">
    <location>
        <begin position="67"/>
        <end position="88"/>
    </location>
</feature>
<keyword evidence="4 5" id="KW-0472">Membrane</keyword>
<evidence type="ECO:0000256" key="4">
    <source>
        <dbReference type="ARBA" id="ARBA00023136"/>
    </source>
</evidence>
<dbReference type="InterPro" id="IPR052561">
    <property type="entry name" value="ComplexI_Subunit1"/>
</dbReference>